<gene>
    <name evidence="1" type="ORF">TCMB3V08_LOCUS8337</name>
</gene>
<accession>A0A7R9JB81</accession>
<dbReference type="AlphaFoldDB" id="A0A7R9JB81"/>
<sequence length="83" mass="9428">MNTLDHVLDIWCVDNCAMDLHSSHIFRTRVDPASTRQCSCSISFVAGRDPRPSLLQQPQSRTRILLLGVFRGPEQLLHGRRTV</sequence>
<evidence type="ECO:0000313" key="1">
    <source>
        <dbReference type="EMBL" id="CAD7575754.1"/>
    </source>
</evidence>
<name>A0A7R9JB81_TIMCA</name>
<proteinExistence type="predicted"/>
<organism evidence="1">
    <name type="scientific">Timema californicum</name>
    <name type="common">California timema</name>
    <name type="synonym">Walking stick</name>
    <dbReference type="NCBI Taxonomy" id="61474"/>
    <lineage>
        <taxon>Eukaryota</taxon>
        <taxon>Metazoa</taxon>
        <taxon>Ecdysozoa</taxon>
        <taxon>Arthropoda</taxon>
        <taxon>Hexapoda</taxon>
        <taxon>Insecta</taxon>
        <taxon>Pterygota</taxon>
        <taxon>Neoptera</taxon>
        <taxon>Polyneoptera</taxon>
        <taxon>Phasmatodea</taxon>
        <taxon>Timematodea</taxon>
        <taxon>Timematoidea</taxon>
        <taxon>Timematidae</taxon>
        <taxon>Timema</taxon>
    </lineage>
</organism>
<dbReference type="EMBL" id="OE183519">
    <property type="protein sequence ID" value="CAD7575754.1"/>
    <property type="molecule type" value="Genomic_DNA"/>
</dbReference>
<reference evidence="1" key="1">
    <citation type="submission" date="2020-11" db="EMBL/GenBank/DDBJ databases">
        <authorList>
            <person name="Tran Van P."/>
        </authorList>
    </citation>
    <scope>NUCLEOTIDE SEQUENCE</scope>
</reference>
<protein>
    <submittedName>
        <fullName evidence="1">(California timema) hypothetical protein</fullName>
    </submittedName>
</protein>